<organism evidence="2 3">
    <name type="scientific">Luteolibacter ambystomatis</name>
    <dbReference type="NCBI Taxonomy" id="2824561"/>
    <lineage>
        <taxon>Bacteria</taxon>
        <taxon>Pseudomonadati</taxon>
        <taxon>Verrucomicrobiota</taxon>
        <taxon>Verrucomicrobiia</taxon>
        <taxon>Verrucomicrobiales</taxon>
        <taxon>Verrucomicrobiaceae</taxon>
        <taxon>Luteolibacter</taxon>
    </lineage>
</organism>
<evidence type="ECO:0000313" key="2">
    <source>
        <dbReference type="EMBL" id="QUE51245.1"/>
    </source>
</evidence>
<proteinExistence type="predicted"/>
<dbReference type="KEGG" id="lamb:KBB96_20620"/>
<dbReference type="Proteomes" id="UP000676169">
    <property type="component" value="Chromosome"/>
</dbReference>
<reference evidence="2" key="1">
    <citation type="submission" date="2021-04" db="EMBL/GenBank/DDBJ databases">
        <title>Luteolibacter sp. 32A isolated from the skin of an Anderson's salamander (Ambystoma andersonii).</title>
        <authorList>
            <person name="Spergser J."/>
            <person name="Busse H.-J."/>
        </authorList>
    </citation>
    <scope>NUCLEOTIDE SEQUENCE</scope>
    <source>
        <strain evidence="2">32A</strain>
    </source>
</reference>
<evidence type="ECO:0000256" key="1">
    <source>
        <dbReference type="SAM" id="MobiDB-lite"/>
    </source>
</evidence>
<dbReference type="RefSeq" id="WP_211631384.1">
    <property type="nucleotide sequence ID" value="NZ_CP073100.1"/>
</dbReference>
<accession>A0A975G9L2</accession>
<sequence length="298" mass="32473">MSARHLILPAAVLISSVRSLSAEEVGVPMEPTAAITSPIADGTPPPPAPRPETPDFVVKDSVSRQVDVVEASPLPGLPPVAGRISVTTRKVENPGLPDLPPPLPPVDMNDPAVQARLAEIRERFQGQDQPVIAIVAATWYVQEKVSRINWWVDGEQMSCVSRLNMLHFGGFGEFKVGERRYALVMGLGSEDTGRLEQLARAKGVEFVPPDLPVIPDGQDFAVTKGDAADAQKVQLIRDLHALSAVEGIRMEEAYLAREQANKEKEAYLRAHPPKPKDVMIHYWRGQRPETKAVEGGGQ</sequence>
<gene>
    <name evidence="2" type="ORF">KBB96_20620</name>
</gene>
<protein>
    <submittedName>
        <fullName evidence="2">Uncharacterized protein</fullName>
    </submittedName>
</protein>
<name>A0A975G9L2_9BACT</name>
<dbReference type="AlphaFoldDB" id="A0A975G9L2"/>
<keyword evidence="3" id="KW-1185">Reference proteome</keyword>
<dbReference type="EMBL" id="CP073100">
    <property type="protein sequence ID" value="QUE51245.1"/>
    <property type="molecule type" value="Genomic_DNA"/>
</dbReference>
<feature type="region of interest" description="Disordered" evidence="1">
    <location>
        <begin position="33"/>
        <end position="53"/>
    </location>
</feature>
<evidence type="ECO:0000313" key="3">
    <source>
        <dbReference type="Proteomes" id="UP000676169"/>
    </source>
</evidence>